<proteinExistence type="predicted"/>
<feature type="region of interest" description="Disordered" evidence="1">
    <location>
        <begin position="164"/>
        <end position="234"/>
    </location>
</feature>
<feature type="compositionally biased region" description="Pro residues" evidence="1">
    <location>
        <begin position="202"/>
        <end position="218"/>
    </location>
</feature>
<keyword evidence="2" id="KW-0472">Membrane</keyword>
<evidence type="ECO:0000256" key="1">
    <source>
        <dbReference type="SAM" id="MobiDB-lite"/>
    </source>
</evidence>
<gene>
    <name evidence="3" type="ORF">FK531_04505</name>
</gene>
<protein>
    <submittedName>
        <fullName evidence="3">Septum formation initiator family protein</fullName>
    </submittedName>
</protein>
<accession>A0A541BNT2</accession>
<feature type="transmembrane region" description="Helical" evidence="2">
    <location>
        <begin position="87"/>
        <end position="105"/>
    </location>
</feature>
<organism evidence="3 4">
    <name type="scientific">Rhodococcus spelaei</name>
    <dbReference type="NCBI Taxonomy" id="2546320"/>
    <lineage>
        <taxon>Bacteria</taxon>
        <taxon>Bacillati</taxon>
        <taxon>Actinomycetota</taxon>
        <taxon>Actinomycetes</taxon>
        <taxon>Mycobacteriales</taxon>
        <taxon>Nocardiaceae</taxon>
        <taxon>Rhodococcus</taxon>
    </lineage>
</organism>
<keyword evidence="2" id="KW-0812">Transmembrane</keyword>
<keyword evidence="4" id="KW-1185">Reference proteome</keyword>
<sequence>MSGRGRSRPGQSPGGRVRDGAAARRPSRTRSVGPTASGSRGVPGDADPDLGAASPTEKPVGARAGRRKGASGENPERTFLGLSTAKAVTLAVVVCALALTLAMPLRTYLTQRGEAEQLADQQQQLEDDVARLTREKQQSNDPARIKAEARDRLQYVMPGETPYQVQLPGATAPPIETLNKPKRSGNPWYTDLWRPIVEPQATPAPTPPAPAPAAPDPANPGSMTIPHDQGGPVR</sequence>
<dbReference type="InterPro" id="IPR007060">
    <property type="entry name" value="FtsL/DivIC"/>
</dbReference>
<reference evidence="3 4" key="1">
    <citation type="submission" date="2019-06" db="EMBL/GenBank/DDBJ databases">
        <title>Rhodococcus spaelei sp. nov., isolated from a cave.</title>
        <authorList>
            <person name="Lee S.D."/>
        </authorList>
    </citation>
    <scope>NUCLEOTIDE SEQUENCE [LARGE SCALE GENOMIC DNA]</scope>
    <source>
        <strain evidence="3 4">C9-5</strain>
    </source>
</reference>
<feature type="compositionally biased region" description="Polar residues" evidence="1">
    <location>
        <begin position="29"/>
        <end position="38"/>
    </location>
</feature>
<evidence type="ECO:0000313" key="4">
    <source>
        <dbReference type="Proteomes" id="UP000316256"/>
    </source>
</evidence>
<dbReference type="RefSeq" id="WP_142095590.1">
    <property type="nucleotide sequence ID" value="NZ_VIGH01000002.1"/>
</dbReference>
<keyword evidence="2" id="KW-1133">Transmembrane helix</keyword>
<name>A0A541BNT2_9NOCA</name>
<evidence type="ECO:0000313" key="3">
    <source>
        <dbReference type="EMBL" id="TQF73940.1"/>
    </source>
</evidence>
<feature type="compositionally biased region" description="Low complexity" evidence="1">
    <location>
        <begin position="1"/>
        <end position="15"/>
    </location>
</feature>
<evidence type="ECO:0000256" key="2">
    <source>
        <dbReference type="SAM" id="Phobius"/>
    </source>
</evidence>
<feature type="region of interest" description="Disordered" evidence="1">
    <location>
        <begin position="1"/>
        <end position="76"/>
    </location>
</feature>
<dbReference type="OrthoDB" id="5187715at2"/>
<dbReference type="AlphaFoldDB" id="A0A541BNT2"/>
<comment type="caution">
    <text evidence="3">The sequence shown here is derived from an EMBL/GenBank/DDBJ whole genome shotgun (WGS) entry which is preliminary data.</text>
</comment>
<dbReference type="Proteomes" id="UP000316256">
    <property type="component" value="Unassembled WGS sequence"/>
</dbReference>
<dbReference type="Pfam" id="PF04977">
    <property type="entry name" value="DivIC"/>
    <property type="match status" value="1"/>
</dbReference>
<dbReference type="EMBL" id="VIGH01000002">
    <property type="protein sequence ID" value="TQF73940.1"/>
    <property type="molecule type" value="Genomic_DNA"/>
</dbReference>